<dbReference type="CDD" id="cd00293">
    <property type="entry name" value="USP-like"/>
    <property type="match status" value="1"/>
</dbReference>
<organism evidence="3 4">
    <name type="scientific">Prosthecochloris ethylica</name>
    <dbReference type="NCBI Taxonomy" id="2743976"/>
    <lineage>
        <taxon>Bacteria</taxon>
        <taxon>Pseudomonadati</taxon>
        <taxon>Chlorobiota</taxon>
        <taxon>Chlorobiia</taxon>
        <taxon>Chlorobiales</taxon>
        <taxon>Chlorobiaceae</taxon>
        <taxon>Prosthecochloris</taxon>
    </lineage>
</organism>
<dbReference type="PANTHER" id="PTHR46268">
    <property type="entry name" value="STRESS RESPONSE PROTEIN NHAX"/>
    <property type="match status" value="1"/>
</dbReference>
<protein>
    <submittedName>
        <fullName evidence="3">Universal stress protein</fullName>
    </submittedName>
</protein>
<dbReference type="PRINTS" id="PR01438">
    <property type="entry name" value="UNVRSLSTRESS"/>
</dbReference>
<name>A0ABR9XU43_9CHLB</name>
<dbReference type="Pfam" id="PF00582">
    <property type="entry name" value="Usp"/>
    <property type="match status" value="1"/>
</dbReference>
<comment type="caution">
    <text evidence="3">The sequence shown here is derived from an EMBL/GenBank/DDBJ whole genome shotgun (WGS) entry which is preliminary data.</text>
</comment>
<evidence type="ECO:0000256" key="1">
    <source>
        <dbReference type="ARBA" id="ARBA00008791"/>
    </source>
</evidence>
<dbReference type="InterPro" id="IPR006016">
    <property type="entry name" value="UspA"/>
</dbReference>
<keyword evidence="4" id="KW-1185">Reference proteome</keyword>
<dbReference type="SUPFAM" id="SSF52402">
    <property type="entry name" value="Adenine nucleotide alpha hydrolases-like"/>
    <property type="match status" value="1"/>
</dbReference>
<dbReference type="InterPro" id="IPR006015">
    <property type="entry name" value="Universal_stress_UspA"/>
</dbReference>
<dbReference type="EMBL" id="JADGII010000021">
    <property type="protein sequence ID" value="MBF0637453.1"/>
    <property type="molecule type" value="Genomic_DNA"/>
</dbReference>
<dbReference type="InterPro" id="IPR014729">
    <property type="entry name" value="Rossmann-like_a/b/a_fold"/>
</dbReference>
<feature type="domain" description="UspA" evidence="2">
    <location>
        <begin position="5"/>
        <end position="141"/>
    </location>
</feature>
<accession>A0ABR9XU43</accession>
<dbReference type="RefSeq" id="WP_175187871.1">
    <property type="nucleotide sequence ID" value="NZ_JABVZQ010000026.1"/>
</dbReference>
<comment type="similarity">
    <text evidence="1">Belongs to the universal stress protein A family.</text>
</comment>
<sequence>MSDIRVILCPVNFSLESRAALAHARGFALSTGASIVLLHAIDLVGDDEGLVAMLAQEEDDEACPETRISMLADELAGDGCDVRYLLEYGDPARVICKQAELLGADMIIMTTAARKGMKRLLMGSTAEDVIRETESPVLIVKGKK</sequence>
<evidence type="ECO:0000259" key="2">
    <source>
        <dbReference type="Pfam" id="PF00582"/>
    </source>
</evidence>
<dbReference type="Proteomes" id="UP000619838">
    <property type="component" value="Unassembled WGS sequence"/>
</dbReference>
<evidence type="ECO:0000313" key="3">
    <source>
        <dbReference type="EMBL" id="MBF0637453.1"/>
    </source>
</evidence>
<proteinExistence type="inferred from homology"/>
<reference evidence="3 4" key="1">
    <citation type="journal article" date="2020" name="Microorganisms">
        <title>Simultaneous Genome Sequencing of Prosthecochloris ethylica and Desulfuromonas acetoxidans within a Syntrophic Mixture Reveals Unique Pili and Protein Interactions.</title>
        <authorList>
            <person name="Kyndt J.A."/>
            <person name="Van Beeumen J.J."/>
            <person name="Meyer T.E."/>
        </authorList>
    </citation>
    <scope>NUCLEOTIDE SEQUENCE [LARGE SCALE GENOMIC DNA]</scope>
    <source>
        <strain evidence="3 4">N3</strain>
    </source>
</reference>
<dbReference type="Gene3D" id="3.40.50.620">
    <property type="entry name" value="HUPs"/>
    <property type="match status" value="1"/>
</dbReference>
<dbReference type="PANTHER" id="PTHR46268:SF6">
    <property type="entry name" value="UNIVERSAL STRESS PROTEIN UP12"/>
    <property type="match status" value="1"/>
</dbReference>
<evidence type="ECO:0000313" key="4">
    <source>
        <dbReference type="Proteomes" id="UP000619838"/>
    </source>
</evidence>
<gene>
    <name evidence="3" type="ORF">INT08_09770</name>
</gene>